<gene>
    <name evidence="2" type="ORF">T459_09509</name>
</gene>
<protein>
    <submittedName>
        <fullName evidence="2">Uncharacterized protein</fullName>
    </submittedName>
</protein>
<reference evidence="2 3" key="1">
    <citation type="journal article" date="2014" name="Nat. Genet.">
        <title>Genome sequence of the hot pepper provides insights into the evolution of pungency in Capsicum species.</title>
        <authorList>
            <person name="Kim S."/>
            <person name="Park M."/>
            <person name="Yeom S.I."/>
            <person name="Kim Y.M."/>
            <person name="Lee J.M."/>
            <person name="Lee H.A."/>
            <person name="Seo E."/>
            <person name="Choi J."/>
            <person name="Cheong K."/>
            <person name="Kim K.T."/>
            <person name="Jung K."/>
            <person name="Lee G.W."/>
            <person name="Oh S.K."/>
            <person name="Bae C."/>
            <person name="Kim S.B."/>
            <person name="Lee H.Y."/>
            <person name="Kim S.Y."/>
            <person name="Kim M.S."/>
            <person name="Kang B.C."/>
            <person name="Jo Y.D."/>
            <person name="Yang H.B."/>
            <person name="Jeong H.J."/>
            <person name="Kang W.H."/>
            <person name="Kwon J.K."/>
            <person name="Shin C."/>
            <person name="Lim J.Y."/>
            <person name="Park J.H."/>
            <person name="Huh J.H."/>
            <person name="Kim J.S."/>
            <person name="Kim B.D."/>
            <person name="Cohen O."/>
            <person name="Paran I."/>
            <person name="Suh M.C."/>
            <person name="Lee S.B."/>
            <person name="Kim Y.K."/>
            <person name="Shin Y."/>
            <person name="Noh S.J."/>
            <person name="Park J."/>
            <person name="Seo Y.S."/>
            <person name="Kwon S.Y."/>
            <person name="Kim H.A."/>
            <person name="Park J.M."/>
            <person name="Kim H.J."/>
            <person name="Choi S.B."/>
            <person name="Bosland P.W."/>
            <person name="Reeves G."/>
            <person name="Jo S.H."/>
            <person name="Lee B.W."/>
            <person name="Cho H.T."/>
            <person name="Choi H.S."/>
            <person name="Lee M.S."/>
            <person name="Yu Y."/>
            <person name="Do Choi Y."/>
            <person name="Park B.S."/>
            <person name="van Deynze A."/>
            <person name="Ashrafi H."/>
            <person name="Hill T."/>
            <person name="Kim W.T."/>
            <person name="Pai H.S."/>
            <person name="Ahn H.K."/>
            <person name="Yeam I."/>
            <person name="Giovannoni J.J."/>
            <person name="Rose J.K."/>
            <person name="Sorensen I."/>
            <person name="Lee S.J."/>
            <person name="Kim R.W."/>
            <person name="Choi I.Y."/>
            <person name="Choi B.S."/>
            <person name="Lim J.S."/>
            <person name="Lee Y.H."/>
            <person name="Choi D."/>
        </authorList>
    </citation>
    <scope>NUCLEOTIDE SEQUENCE [LARGE SCALE GENOMIC DNA]</scope>
    <source>
        <strain evidence="3">cv. CM334</strain>
    </source>
</reference>
<dbReference type="AlphaFoldDB" id="A0A2G2ZZJ4"/>
<name>A0A2G2ZZJ4_CAPAN</name>
<organism evidence="2 3">
    <name type="scientific">Capsicum annuum</name>
    <name type="common">Capsicum pepper</name>
    <dbReference type="NCBI Taxonomy" id="4072"/>
    <lineage>
        <taxon>Eukaryota</taxon>
        <taxon>Viridiplantae</taxon>
        <taxon>Streptophyta</taxon>
        <taxon>Embryophyta</taxon>
        <taxon>Tracheophyta</taxon>
        <taxon>Spermatophyta</taxon>
        <taxon>Magnoliopsida</taxon>
        <taxon>eudicotyledons</taxon>
        <taxon>Gunneridae</taxon>
        <taxon>Pentapetalae</taxon>
        <taxon>asterids</taxon>
        <taxon>lamiids</taxon>
        <taxon>Solanales</taxon>
        <taxon>Solanaceae</taxon>
        <taxon>Solanoideae</taxon>
        <taxon>Capsiceae</taxon>
        <taxon>Capsicum</taxon>
    </lineage>
</organism>
<feature type="compositionally biased region" description="Low complexity" evidence="1">
    <location>
        <begin position="192"/>
        <end position="204"/>
    </location>
</feature>
<feature type="compositionally biased region" description="Basic residues" evidence="1">
    <location>
        <begin position="178"/>
        <end position="187"/>
    </location>
</feature>
<evidence type="ECO:0000256" key="1">
    <source>
        <dbReference type="SAM" id="MobiDB-lite"/>
    </source>
</evidence>
<sequence>MCLIGRQFGFPQHIPQSPEWKPKHFDVDLRTRVDQSLVDLLGRYFNDWRDRKIGCAGSWCCTERLYTVLLESRTVVDGQLCYKGHQGPTHEKEYYRAGFVPSAGSLAALSRGLRKIFKILKEVQKDPAHALWGHEIKSVVKQTFEEARDAIPSYGPFCDAESSYYNVNARGRGEGRGRGRGHGRPRGRSYNEPSPSTPVVPSESIPDMSGPYSMRPMELPSCPADGRPMRDVEAVRLSYGLAIGDGYIPDMPSDGWIAFVTTASAQYLADVLITYKKLLLRMLFASICHGQQILSAAGVLKVIKCDHETHGVDTPGDVDVELSGNHFQSDSVHYWCR</sequence>
<dbReference type="Gramene" id="PHT87403">
    <property type="protein sequence ID" value="PHT87403"/>
    <property type="gene ID" value="T459_09509"/>
</dbReference>
<evidence type="ECO:0000313" key="2">
    <source>
        <dbReference type="EMBL" id="PHT87403.1"/>
    </source>
</evidence>
<proteinExistence type="predicted"/>
<reference evidence="2 3" key="2">
    <citation type="journal article" date="2017" name="Genome Biol.">
        <title>New reference genome sequences of hot pepper reveal the massive evolution of plant disease-resistance genes by retroduplication.</title>
        <authorList>
            <person name="Kim S."/>
            <person name="Park J."/>
            <person name="Yeom S.I."/>
            <person name="Kim Y.M."/>
            <person name="Seo E."/>
            <person name="Kim K.T."/>
            <person name="Kim M.S."/>
            <person name="Lee J.M."/>
            <person name="Cheong K."/>
            <person name="Shin H.S."/>
            <person name="Kim S.B."/>
            <person name="Han K."/>
            <person name="Lee J."/>
            <person name="Park M."/>
            <person name="Lee H.A."/>
            <person name="Lee H.Y."/>
            <person name="Lee Y."/>
            <person name="Oh S."/>
            <person name="Lee J.H."/>
            <person name="Choi E."/>
            <person name="Choi E."/>
            <person name="Lee S.E."/>
            <person name="Jeon J."/>
            <person name="Kim H."/>
            <person name="Choi G."/>
            <person name="Song H."/>
            <person name="Lee J."/>
            <person name="Lee S.C."/>
            <person name="Kwon J.K."/>
            <person name="Lee H.Y."/>
            <person name="Koo N."/>
            <person name="Hong Y."/>
            <person name="Kim R.W."/>
            <person name="Kang W.H."/>
            <person name="Huh J.H."/>
            <person name="Kang B.C."/>
            <person name="Yang T.J."/>
            <person name="Lee Y.H."/>
            <person name="Bennetzen J.L."/>
            <person name="Choi D."/>
        </authorList>
    </citation>
    <scope>NUCLEOTIDE SEQUENCE [LARGE SCALE GENOMIC DNA]</scope>
    <source>
        <strain evidence="3">cv. CM334</strain>
    </source>
</reference>
<accession>A0A2G2ZZJ4</accession>
<comment type="caution">
    <text evidence="2">The sequence shown here is derived from an EMBL/GenBank/DDBJ whole genome shotgun (WGS) entry which is preliminary data.</text>
</comment>
<dbReference type="Proteomes" id="UP000222542">
    <property type="component" value="Unassembled WGS sequence"/>
</dbReference>
<dbReference type="EMBL" id="AYRZ02000003">
    <property type="protein sequence ID" value="PHT87403.1"/>
    <property type="molecule type" value="Genomic_DNA"/>
</dbReference>
<keyword evidence="3" id="KW-1185">Reference proteome</keyword>
<evidence type="ECO:0000313" key="3">
    <source>
        <dbReference type="Proteomes" id="UP000222542"/>
    </source>
</evidence>
<feature type="region of interest" description="Disordered" evidence="1">
    <location>
        <begin position="169"/>
        <end position="204"/>
    </location>
</feature>